<proteinExistence type="predicted"/>
<name>A0A6G0WYF2_9STRA</name>
<reference evidence="2 3" key="1">
    <citation type="submission" date="2019-07" db="EMBL/GenBank/DDBJ databases">
        <title>Genomics analysis of Aphanomyces spp. identifies a new class of oomycete effector associated with host adaptation.</title>
        <authorList>
            <person name="Gaulin E."/>
        </authorList>
    </citation>
    <scope>NUCLEOTIDE SEQUENCE [LARGE SCALE GENOMIC DNA]</scope>
    <source>
        <strain evidence="2 3">ATCC 201684</strain>
    </source>
</reference>
<feature type="region of interest" description="Disordered" evidence="1">
    <location>
        <begin position="36"/>
        <end position="78"/>
    </location>
</feature>
<comment type="caution">
    <text evidence="2">The sequence shown here is derived from an EMBL/GenBank/DDBJ whole genome shotgun (WGS) entry which is preliminary data.</text>
</comment>
<feature type="region of interest" description="Disordered" evidence="1">
    <location>
        <begin position="184"/>
        <end position="306"/>
    </location>
</feature>
<evidence type="ECO:0000313" key="2">
    <source>
        <dbReference type="EMBL" id="KAF0732521.1"/>
    </source>
</evidence>
<dbReference type="Proteomes" id="UP000481153">
    <property type="component" value="Unassembled WGS sequence"/>
</dbReference>
<evidence type="ECO:0000313" key="3">
    <source>
        <dbReference type="Proteomes" id="UP000481153"/>
    </source>
</evidence>
<dbReference type="VEuPathDB" id="FungiDB:AeMF1_021575"/>
<keyword evidence="3" id="KW-1185">Reference proteome</keyword>
<accession>A0A6G0WYF2</accession>
<feature type="compositionally biased region" description="Basic residues" evidence="1">
    <location>
        <begin position="109"/>
        <end position="119"/>
    </location>
</feature>
<feature type="compositionally biased region" description="Basic and acidic residues" evidence="1">
    <location>
        <begin position="242"/>
        <end position="284"/>
    </location>
</feature>
<organism evidence="2 3">
    <name type="scientific">Aphanomyces euteiches</name>
    <dbReference type="NCBI Taxonomy" id="100861"/>
    <lineage>
        <taxon>Eukaryota</taxon>
        <taxon>Sar</taxon>
        <taxon>Stramenopiles</taxon>
        <taxon>Oomycota</taxon>
        <taxon>Saprolegniomycetes</taxon>
        <taxon>Saprolegniales</taxon>
        <taxon>Verrucalvaceae</taxon>
        <taxon>Aphanomyces</taxon>
    </lineage>
</organism>
<sequence length="496" mass="57335">MDPETNNEDDGLELLQRARLLVQAATNLPDFSTLFSKRTDANANASNDTRHRSKPPKRSKKAISPPTNQQPERYDNKSMKDFCSEATVENLGRIKQLIICRDEQPTKRPVVKRKPKPKSPVKEPDKVESEEKKAVDALARKYAQERAAARVAAKLREKMEEARQEEQTKAECVQEFYETLEEKELRLKQDRKRAKERAKALREKLNHKPMEEPQPQRPEHNPDQIEKFQRETKERLKRAKDQKKLAEMQKQEQMMKEQEEKQAHQAEDEAAAEEARRRAEQLRRETKRRLKAMQAHKEEMERKEMELRQQGLEKYKHYKDEMERVAKGLPVSVAKPKANSVTKPSEPSPVEEDEALSHGDNDAIPDAADDVLIEPQDEENNNKMDLTTEPEEQHEVELTGHSIELPPLLPLVDTKTKKLLKKPQKKAVWQRPPVPIPTTEYIVHRSKLMPPSVAKNDSYADRMKSRSAPSSLGSQAERLASATRERAKQMDKSFSK</sequence>
<protein>
    <submittedName>
        <fullName evidence="2">Uncharacterized protein</fullName>
    </submittedName>
</protein>
<dbReference type="EMBL" id="VJMJ01000131">
    <property type="protein sequence ID" value="KAF0732521.1"/>
    <property type="molecule type" value="Genomic_DNA"/>
</dbReference>
<dbReference type="AlphaFoldDB" id="A0A6G0WYF2"/>
<feature type="compositionally biased region" description="Basic and acidic residues" evidence="1">
    <location>
        <begin position="197"/>
        <end position="211"/>
    </location>
</feature>
<feature type="compositionally biased region" description="Acidic residues" evidence="1">
    <location>
        <begin position="367"/>
        <end position="379"/>
    </location>
</feature>
<gene>
    <name evidence="2" type="ORF">Ae201684_010416</name>
</gene>
<feature type="compositionally biased region" description="Basic and acidic residues" evidence="1">
    <location>
        <begin position="483"/>
        <end position="496"/>
    </location>
</feature>
<feature type="compositionally biased region" description="Basic and acidic residues" evidence="1">
    <location>
        <begin position="120"/>
        <end position="132"/>
    </location>
</feature>
<feature type="compositionally biased region" description="Basic and acidic residues" evidence="1">
    <location>
        <begin position="295"/>
        <end position="306"/>
    </location>
</feature>
<feature type="compositionally biased region" description="Basic residues" evidence="1">
    <location>
        <begin position="51"/>
        <end position="61"/>
    </location>
</feature>
<feature type="compositionally biased region" description="Polar residues" evidence="1">
    <location>
        <begin position="36"/>
        <end position="47"/>
    </location>
</feature>
<feature type="region of interest" description="Disordered" evidence="1">
    <location>
        <begin position="329"/>
        <end position="402"/>
    </location>
</feature>
<feature type="region of interest" description="Disordered" evidence="1">
    <location>
        <begin position="106"/>
        <end position="132"/>
    </location>
</feature>
<feature type="compositionally biased region" description="Basic and acidic residues" evidence="1">
    <location>
        <begin position="217"/>
        <end position="234"/>
    </location>
</feature>
<evidence type="ECO:0000256" key="1">
    <source>
        <dbReference type="SAM" id="MobiDB-lite"/>
    </source>
</evidence>
<feature type="region of interest" description="Disordered" evidence="1">
    <location>
        <begin position="449"/>
        <end position="496"/>
    </location>
</feature>